<evidence type="ECO:0000256" key="5">
    <source>
        <dbReference type="PROSITE-ProRule" id="PRU00983"/>
    </source>
</evidence>
<evidence type="ECO:0000256" key="1">
    <source>
        <dbReference type="ARBA" id="ARBA00004496"/>
    </source>
</evidence>
<comment type="similarity">
    <text evidence="5">Belongs to the DOCK family.</text>
</comment>
<dbReference type="OrthoDB" id="18896at2759"/>
<evidence type="ECO:0000256" key="3">
    <source>
        <dbReference type="ARBA" id="ARBA00022553"/>
    </source>
</evidence>
<comment type="subcellular location">
    <subcellularLocation>
        <location evidence="1">Cytoplasm</location>
    </subcellularLocation>
</comment>
<dbReference type="Pfam" id="PF14429">
    <property type="entry name" value="DOCK-C2"/>
    <property type="match status" value="2"/>
</dbReference>
<dbReference type="CDD" id="cd11684">
    <property type="entry name" value="DHR2_DOCK"/>
    <property type="match status" value="1"/>
</dbReference>
<dbReference type="InterPro" id="IPR056372">
    <property type="entry name" value="TPR_DOCK"/>
</dbReference>
<dbReference type="Pfam" id="PF20422">
    <property type="entry name" value="DHR-2_Lobe_B"/>
    <property type="match status" value="1"/>
</dbReference>
<name>A0A5N5QGF5_9AGAM</name>
<keyword evidence="3" id="KW-0597">Phosphoprotein</keyword>
<dbReference type="Pfam" id="PF06920">
    <property type="entry name" value="DHR-2_Lobe_A"/>
    <property type="match status" value="1"/>
</dbReference>
<keyword evidence="10" id="KW-1185">Reference proteome</keyword>
<dbReference type="EMBL" id="SSOP01000147">
    <property type="protein sequence ID" value="KAB5590754.1"/>
    <property type="molecule type" value="Genomic_DNA"/>
</dbReference>
<keyword evidence="4" id="KW-0344">Guanine-nucleotide releasing factor</keyword>
<evidence type="ECO:0000259" key="8">
    <source>
        <dbReference type="PROSITE" id="PS51651"/>
    </source>
</evidence>
<feature type="region of interest" description="Disordered" evidence="6">
    <location>
        <begin position="166"/>
        <end position="196"/>
    </location>
</feature>
<evidence type="ECO:0000313" key="9">
    <source>
        <dbReference type="EMBL" id="KAB5590754.1"/>
    </source>
</evidence>
<dbReference type="InterPro" id="IPR046773">
    <property type="entry name" value="DOCKER_Lobe_C"/>
</dbReference>
<evidence type="ECO:0000313" key="10">
    <source>
        <dbReference type="Proteomes" id="UP000383932"/>
    </source>
</evidence>
<dbReference type="Gene3D" id="1.20.1270.350">
    <property type="entry name" value="Dedicator of cytokinesis N-terminal subdomain"/>
    <property type="match status" value="1"/>
</dbReference>
<dbReference type="InterPro" id="IPR046770">
    <property type="entry name" value="DOCKER_Lobe_B"/>
</dbReference>
<dbReference type="InterPro" id="IPR043161">
    <property type="entry name" value="DOCK_C_lobe_A"/>
</dbReference>
<sequence>MGWEPLPLLLYGFAIHPLSQLDRVSVGPPRLELDAIPEHVRHPHLARLDVGDEIYAFEIWRGDHTWYRGYVQATRNLFADMRRYIVCTSNTPSAPLAPDPVPCAVLGIPPAPDTTAAEDPQVTIGIFPASHVHIRDELPDAEGRLAHIIAQAKARLPFHMATLREEDESSLAPLRPQPTHEKPEPPRPTLKSGDETASGLVEPLVDEIASALREWHARLFAYLAKRDYRTFAAVREHIHALHLGRRQLLMGRGMGVSAEEAAALRRECVMRLVRGNLAQGLDVLVRHPSVGALVGVDADPAPKPPDMANWVSTIRMYAMQLALAYIDAQPTAYKPSALGPVHDLFFPPSPPSSRPAQTAPPRPNFYHILLDLRAFVAAPCAPGEFTELFFSLYSKAGASFVTEDFCVVLNRNGVRVGRGAHADDQPLPLSPGDLAEFGLAAHPNGSSIALSLSSRSADPNSSLPPPANSAANSIRTLFTDLAAHDLSEGLVLVCRIVRRGGMKLSPDGEGDPNGRVNGMGTINEVAPGEVAPYTSNSVSSSSRRGSEPLYKSVWEDSVTQLPNTNKPAARKSSRAEEVEELRRPFGCAVLELDGFLAGLVSDAAAGGLGVGSGGVGPAREYTMQIFVPVDEARFSTLHQDILRGDERSVEKSPRADMLAVTLKALHGDSTTLVRENPSLLHAVPLTSRLGFPDVVFPGDTRNDAFIKLWSGEFHHSAASSSPTLSRTRTRKSIGALVGMGMAAGMGGPPSVEVSIEVRTRGGRVVDKTLAAGSGEGARARFKSMVFYKNSSPSFGELVKVRLPESPQSGEPRTNGRDRYRSRDKDKLGDGDDADHLFFTFRNRRGLPFAFAYLPLFPDGRAFVPDGTHRLVLYRTERIESIQPKEYFGAPASVPGPTTKIELPPLLQRVLQPTKDTLVVRSFLVSTRYTQNATLLSLLHWEQIQDKDQLASVLGKFTFVGEVEIVKFLGDIFDALFAVLVSPLNAHGELDDLVFSALVTVLGIVQDRRFTNFQPVLDVYIDSHFSCAAAAGHVIHSMNRLLASPSGEETASRLRAAFKVWHYVFRFIMRARQLQQVHEVGMGVTSEHLEGAFKREVVGHLNEVNKVMARTSADMIGTQTIALQHFTSILPDLAIAFSSVELVGVVTGFANSLVNNKGKLVIWKLLMYMQLVRSFVFDDPKSRSLLVESVISWIKPHFGKFNEFTMTSAGDSDAARDAARVGWLETTRLCITVVAVMLDKLQTCLVDPAIRADRRLFRQEEDNVEFLLSLLPRILESYQVLSSLETTKVFERVKGMATTPLAVPTAFPASYPFSLLSLPPNTAKSPIWTGVAAAAESVLFNCTLAEIAMVFLTLVQSSPRKHLVGFLESTLDIEGRDHLAKFMSLFFKVAISILGHEAFPANWLNVNIIAHKIILKMADPVAVMLTREFIPEESRADEFDAALWYDALAMLMSLLSSDQLIIEEFSPQKRRAVWRLAGDLRGEGANILLRLWQAIGWDEAVSAQAGVITRYGGYQITLASLVDPVLDLCLSHHDQLRNNAVQILYSMIVSEFHVNGHFDDIEHRLVNKLDKLYMSDTKGDDISRSFFVGQLRGLFESSSLDPVLRSRVEEFLDSVNLFLDLLMNVRELPDGDEYQDDRVIATLRLMNYTRKIGRDEMYIKYVHQLVNMHLDSENFVEAALTLKLHADLHEWDLHAFVEALPELDLPRQSQFARKEVLYLLIVEYLSKGKAWETAVEICRELATQHAEVSFDYRRLAEIMVHQAALLEHIVTDQRYYSEYFRVAFYGNFPAALRDKQFIYRGYEWEKFGAFCERMLNKHPGATLLRTTSEPPDEVRYGTAQYIQCTAVTPEPDRTLPVFTNPDVPVAIRTYYEHSSLNQFSYVRRFIPEGHNRTNDARDLWTEKTVLTTEEMFPTVLRRSCVVDVTVTQYSPVDNALQDVRQKTAELAALAHRYTGLAKSGAVASTNALSMALNSVVDAGAGGSVSLFREIFTGGDYLASHPESAESIHQLKVAIDNQVRLIDQCLALHEELCPAEMLPFHETLVRFFRKNFHDEIQRLASSNPSETHLPLNAHTITGNFPRAPIIAANHYDGASSAFPKRSDSMAHRPSFSMSPKRGHHPAPSMTLSIPISLSMSLRERISSPAERNRSPPTPIQALPFDAQHLTPLQRNIAHLNKYGLSAPGVHGYNGTAHPPPASPETTSNGSLVNVGISTPGKPHSIRDTSSIFSNRTKERLSRLGSLGWMKRDS</sequence>
<dbReference type="Proteomes" id="UP000383932">
    <property type="component" value="Unassembled WGS sequence"/>
</dbReference>
<dbReference type="InterPro" id="IPR042455">
    <property type="entry name" value="DOCK_N_sub1"/>
</dbReference>
<dbReference type="GO" id="GO:0031267">
    <property type="term" value="F:small GTPase binding"/>
    <property type="evidence" value="ECO:0007669"/>
    <property type="project" value="TreeGrafter"/>
</dbReference>
<dbReference type="Pfam" id="PF16172">
    <property type="entry name" value="DOCK_N"/>
    <property type="match status" value="2"/>
</dbReference>
<dbReference type="InterPro" id="IPR026791">
    <property type="entry name" value="DOCK"/>
</dbReference>
<dbReference type="InterPro" id="IPR046769">
    <property type="entry name" value="DOCKER_Lobe_A"/>
</dbReference>
<gene>
    <name evidence="9" type="ORF">CTheo_5812</name>
</gene>
<evidence type="ECO:0000256" key="6">
    <source>
        <dbReference type="SAM" id="MobiDB-lite"/>
    </source>
</evidence>
<dbReference type="GO" id="GO:0005737">
    <property type="term" value="C:cytoplasm"/>
    <property type="evidence" value="ECO:0007669"/>
    <property type="project" value="UniProtKB-SubCell"/>
</dbReference>
<dbReference type="PANTHER" id="PTHR45653">
    <property type="entry name" value="DEDICATOR OF CYTOKINESIS"/>
    <property type="match status" value="1"/>
</dbReference>
<dbReference type="GO" id="GO:0005886">
    <property type="term" value="C:plasma membrane"/>
    <property type="evidence" value="ECO:0007669"/>
    <property type="project" value="TreeGrafter"/>
</dbReference>
<dbReference type="InterPro" id="IPR027007">
    <property type="entry name" value="C2_DOCK-type_domain"/>
</dbReference>
<dbReference type="Pfam" id="PF20421">
    <property type="entry name" value="DHR-2_Lobe_C"/>
    <property type="match status" value="1"/>
</dbReference>
<dbReference type="InterPro" id="IPR032376">
    <property type="entry name" value="DOCK_N"/>
</dbReference>
<dbReference type="InterPro" id="IPR043162">
    <property type="entry name" value="DOCK_C_lobe_C"/>
</dbReference>
<dbReference type="Pfam" id="PF23554">
    <property type="entry name" value="TPR_DOCK"/>
    <property type="match status" value="2"/>
</dbReference>
<dbReference type="Gene3D" id="1.25.40.410">
    <property type="match status" value="1"/>
</dbReference>
<comment type="caution">
    <text evidence="9">The sequence shown here is derived from an EMBL/GenBank/DDBJ whole genome shotgun (WGS) entry which is preliminary data.</text>
</comment>
<protein>
    <submittedName>
        <fullName evidence="9">Dedicator of cytokinesis protein 3</fullName>
    </submittedName>
</protein>
<feature type="domain" description="DOCKER" evidence="8">
    <location>
        <begin position="1648"/>
        <end position="2062"/>
    </location>
</feature>
<dbReference type="Gene3D" id="1.20.58.740">
    <property type="match status" value="1"/>
</dbReference>
<keyword evidence="2" id="KW-0963">Cytoplasm</keyword>
<dbReference type="GO" id="GO:0007264">
    <property type="term" value="P:small GTPase-mediated signal transduction"/>
    <property type="evidence" value="ECO:0007669"/>
    <property type="project" value="InterPro"/>
</dbReference>
<feature type="region of interest" description="Disordered" evidence="6">
    <location>
        <begin position="2184"/>
        <end position="2222"/>
    </location>
</feature>
<dbReference type="PROSITE" id="PS51651">
    <property type="entry name" value="DOCKER"/>
    <property type="match status" value="1"/>
</dbReference>
<feature type="compositionally biased region" description="Basic and acidic residues" evidence="6">
    <location>
        <begin position="813"/>
        <end position="827"/>
    </location>
</feature>
<feature type="region of interest" description="Disordered" evidence="6">
    <location>
        <begin position="2096"/>
        <end position="2121"/>
    </location>
</feature>
<dbReference type="InterPro" id="IPR027357">
    <property type="entry name" value="DOCKER_dom"/>
</dbReference>
<dbReference type="GO" id="GO:0005085">
    <property type="term" value="F:guanyl-nucleotide exchange factor activity"/>
    <property type="evidence" value="ECO:0007669"/>
    <property type="project" value="UniProtKB-KW"/>
</dbReference>
<evidence type="ECO:0000256" key="2">
    <source>
        <dbReference type="ARBA" id="ARBA00022490"/>
    </source>
</evidence>
<evidence type="ECO:0000259" key="7">
    <source>
        <dbReference type="PROSITE" id="PS51650"/>
    </source>
</evidence>
<feature type="domain" description="C2 DOCK-type" evidence="7">
    <location>
        <begin position="701"/>
        <end position="924"/>
    </location>
</feature>
<organism evidence="9 10">
    <name type="scientific">Ceratobasidium theobromae</name>
    <dbReference type="NCBI Taxonomy" id="1582974"/>
    <lineage>
        <taxon>Eukaryota</taxon>
        <taxon>Fungi</taxon>
        <taxon>Dikarya</taxon>
        <taxon>Basidiomycota</taxon>
        <taxon>Agaricomycotina</taxon>
        <taxon>Agaricomycetes</taxon>
        <taxon>Cantharellales</taxon>
        <taxon>Ceratobasidiaceae</taxon>
        <taxon>Ceratobasidium</taxon>
    </lineage>
</organism>
<evidence type="ECO:0000256" key="4">
    <source>
        <dbReference type="ARBA" id="ARBA00022658"/>
    </source>
</evidence>
<proteinExistence type="inferred from homology"/>
<accession>A0A5N5QGF5</accession>
<dbReference type="PROSITE" id="PS51650">
    <property type="entry name" value="C2_DOCK"/>
    <property type="match status" value="1"/>
</dbReference>
<dbReference type="Gene3D" id="2.60.40.150">
    <property type="entry name" value="C2 domain"/>
    <property type="match status" value="1"/>
</dbReference>
<feature type="region of interest" description="Disordered" evidence="6">
    <location>
        <begin position="801"/>
        <end position="827"/>
    </location>
</feature>
<dbReference type="PANTHER" id="PTHR45653:SF10">
    <property type="entry name" value="MYOBLAST CITY, ISOFORM B"/>
    <property type="match status" value="1"/>
</dbReference>
<dbReference type="InterPro" id="IPR035892">
    <property type="entry name" value="C2_domain_sf"/>
</dbReference>
<reference evidence="9 10" key="1">
    <citation type="journal article" date="2019" name="Fungal Biol. Biotechnol.">
        <title>Draft genome sequence of fastidious pathogen Ceratobasidium theobromae, which causes vascular-streak dieback in Theobroma cacao.</title>
        <authorList>
            <person name="Ali S.S."/>
            <person name="Asman A."/>
            <person name="Shao J."/>
            <person name="Firmansyah A.P."/>
            <person name="Susilo A.W."/>
            <person name="Rosmana A."/>
            <person name="McMahon P."/>
            <person name="Junaid M."/>
            <person name="Guest D."/>
            <person name="Kheng T.Y."/>
            <person name="Meinhardt L.W."/>
            <person name="Bailey B.A."/>
        </authorList>
    </citation>
    <scope>NUCLEOTIDE SEQUENCE [LARGE SCALE GENOMIC DNA]</scope>
    <source>
        <strain evidence="9 10">CT2</strain>
    </source>
</reference>